<dbReference type="PIRSF" id="PIRSF002744">
    <property type="entry name" value="Pur-cyt_permease"/>
    <property type="match status" value="1"/>
</dbReference>
<accession>A0ABR1GX51</accession>
<evidence type="ECO:0000256" key="8">
    <source>
        <dbReference type="SAM" id="Phobius"/>
    </source>
</evidence>
<name>A0ABR1GX51_9HYPO</name>
<evidence type="ECO:0000256" key="3">
    <source>
        <dbReference type="ARBA" id="ARBA00022448"/>
    </source>
</evidence>
<feature type="transmembrane region" description="Helical" evidence="8">
    <location>
        <begin position="69"/>
        <end position="92"/>
    </location>
</feature>
<feature type="transmembrane region" description="Helical" evidence="8">
    <location>
        <begin position="394"/>
        <end position="412"/>
    </location>
</feature>
<keyword evidence="6 7" id="KW-0472">Membrane</keyword>
<protein>
    <submittedName>
        <fullName evidence="9">Vitamin B6 transporter</fullName>
    </submittedName>
</protein>
<reference evidence="9 10" key="1">
    <citation type="journal article" date="2025" name="Microbiol. Resour. Announc.">
        <title>Draft genome sequences for Neonectria magnoliae and Neonectria punicea, canker pathogens of Liriodendron tulipifera and Acer saccharum in West Virginia.</title>
        <authorList>
            <person name="Petronek H.M."/>
            <person name="Kasson M.T."/>
            <person name="Metheny A.M."/>
            <person name="Stauder C.M."/>
            <person name="Lovett B."/>
            <person name="Lynch S.C."/>
            <person name="Garnas J.R."/>
            <person name="Kasson L.R."/>
            <person name="Stajich J.E."/>
        </authorList>
    </citation>
    <scope>NUCLEOTIDE SEQUENCE [LARGE SCALE GENOMIC DNA]</scope>
    <source>
        <strain evidence="9 10">NRRL 64653</strain>
    </source>
</reference>
<evidence type="ECO:0000256" key="2">
    <source>
        <dbReference type="ARBA" id="ARBA00008974"/>
    </source>
</evidence>
<evidence type="ECO:0000313" key="9">
    <source>
        <dbReference type="EMBL" id="KAK7413253.1"/>
    </source>
</evidence>
<dbReference type="InterPro" id="IPR026030">
    <property type="entry name" value="Pur-cyt_permease_Fcy2/21/22"/>
</dbReference>
<comment type="similarity">
    <text evidence="2 7">Belongs to the purine-cytosine permease (2.A.39) family.</text>
</comment>
<dbReference type="PANTHER" id="PTHR31806:SF16">
    <property type="entry name" value="PURINE-CYTOSINE TRANSPORTER (EUROFUNG)"/>
    <property type="match status" value="1"/>
</dbReference>
<evidence type="ECO:0000256" key="6">
    <source>
        <dbReference type="ARBA" id="ARBA00023136"/>
    </source>
</evidence>
<evidence type="ECO:0000256" key="1">
    <source>
        <dbReference type="ARBA" id="ARBA00004141"/>
    </source>
</evidence>
<dbReference type="EMBL" id="JAZAVJ010000134">
    <property type="protein sequence ID" value="KAK7413253.1"/>
    <property type="molecule type" value="Genomic_DNA"/>
</dbReference>
<feature type="transmembrane region" description="Helical" evidence="8">
    <location>
        <begin position="206"/>
        <end position="225"/>
    </location>
</feature>
<dbReference type="Proteomes" id="UP001498476">
    <property type="component" value="Unassembled WGS sequence"/>
</dbReference>
<feature type="transmembrane region" description="Helical" evidence="8">
    <location>
        <begin position="143"/>
        <end position="170"/>
    </location>
</feature>
<organism evidence="9 10">
    <name type="scientific">Neonectria punicea</name>
    <dbReference type="NCBI Taxonomy" id="979145"/>
    <lineage>
        <taxon>Eukaryota</taxon>
        <taxon>Fungi</taxon>
        <taxon>Dikarya</taxon>
        <taxon>Ascomycota</taxon>
        <taxon>Pezizomycotina</taxon>
        <taxon>Sordariomycetes</taxon>
        <taxon>Hypocreomycetidae</taxon>
        <taxon>Hypocreales</taxon>
        <taxon>Nectriaceae</taxon>
        <taxon>Neonectria</taxon>
    </lineage>
</organism>
<comment type="caution">
    <text evidence="9">The sequence shown here is derived from an EMBL/GenBank/DDBJ whole genome shotgun (WGS) entry which is preliminary data.</text>
</comment>
<gene>
    <name evidence="9" type="primary">TPN1_2</name>
    <name evidence="9" type="ORF">QQX98_007841</name>
</gene>
<keyword evidence="10" id="KW-1185">Reference proteome</keyword>
<evidence type="ECO:0000256" key="5">
    <source>
        <dbReference type="ARBA" id="ARBA00022989"/>
    </source>
</evidence>
<feature type="transmembrane region" description="Helical" evidence="8">
    <location>
        <begin position="98"/>
        <end position="123"/>
    </location>
</feature>
<sequence>MESLDKKVANSDPQSATSILEMSITEQTKLQRWLNRMDGVSGLETRGIERVPEELRHPKVTAGSYVQMFLIWFAINCTANNMTVGILGPVAFGLGFKDAVLCCLFGTIFGSVCTGYISSFGPVSGHRTLIVARYTMGYWPSKLCVLLNLVIELGYGLVDCLVAGLILAAVNGHGMTVIVGIIVSAIITWVVATFGIKWFHTFERYVWIPTVLILFILIGSAAPHFDTSTPSISTGVALAGSRVSYFFLAASGPLGWAPASADFYSYYPSSTSRFMTAAMTTSGITLGKLLIEFLGIGLASGLATMPSWADAFSLSTGALIAEAFAPLGDFGKFCAVVLAICVSANNIPGTYAAALNCQMLGRWPATIPRPVWSTVVVIVFTVCAIAGRAQLLTIFLNFLSLIGYWVIIWIVMTVEEELLFRRQKGYDWDRSSDKTYLPVGYAAFASFLLGWAGAILCMYQTYYTGPIAKLVGNGADLGLPVSMSWAGLVYPIFRHLELKYVGH</sequence>
<dbReference type="InterPro" id="IPR001248">
    <property type="entry name" value="Pur-cyt_permease"/>
</dbReference>
<feature type="transmembrane region" description="Helical" evidence="8">
    <location>
        <begin position="439"/>
        <end position="459"/>
    </location>
</feature>
<evidence type="ECO:0000256" key="4">
    <source>
        <dbReference type="ARBA" id="ARBA00022692"/>
    </source>
</evidence>
<dbReference type="Gene3D" id="1.10.4160.10">
    <property type="entry name" value="Hydantoin permease"/>
    <property type="match status" value="1"/>
</dbReference>
<proteinExistence type="inferred from homology"/>
<dbReference type="Pfam" id="PF02133">
    <property type="entry name" value="Transp_cyt_pur"/>
    <property type="match status" value="1"/>
</dbReference>
<keyword evidence="5 8" id="KW-1133">Transmembrane helix</keyword>
<feature type="transmembrane region" description="Helical" evidence="8">
    <location>
        <begin position="176"/>
        <end position="199"/>
    </location>
</feature>
<dbReference type="PANTHER" id="PTHR31806">
    <property type="entry name" value="PURINE-CYTOSINE PERMEASE FCY2-RELATED"/>
    <property type="match status" value="1"/>
</dbReference>
<keyword evidence="3 7" id="KW-0813">Transport</keyword>
<keyword evidence="4 8" id="KW-0812">Transmembrane</keyword>
<evidence type="ECO:0000313" key="10">
    <source>
        <dbReference type="Proteomes" id="UP001498476"/>
    </source>
</evidence>
<feature type="transmembrane region" description="Helical" evidence="8">
    <location>
        <begin position="370"/>
        <end position="387"/>
    </location>
</feature>
<comment type="subcellular location">
    <subcellularLocation>
        <location evidence="1">Membrane</location>
        <topology evidence="1">Multi-pass membrane protein</topology>
    </subcellularLocation>
</comment>
<feature type="transmembrane region" description="Helical" evidence="8">
    <location>
        <begin position="245"/>
        <end position="268"/>
    </location>
</feature>
<evidence type="ECO:0000256" key="7">
    <source>
        <dbReference type="PIRNR" id="PIRNR002744"/>
    </source>
</evidence>